<evidence type="ECO:0000313" key="2">
    <source>
        <dbReference type="Proteomes" id="UP000887565"/>
    </source>
</evidence>
<evidence type="ECO:0000313" key="3">
    <source>
        <dbReference type="WBParaSite" id="nRc.2.0.1.t06336-RA"/>
    </source>
</evidence>
<name>A0A915HYJ0_ROMCU</name>
<dbReference type="AlphaFoldDB" id="A0A915HYJ0"/>
<sequence>MFYSIKNELELDKNSIAILNDFAITGQSQLCNLASHNADLESLPHYKEAILKVSTFFDEVCRLLNKYDKESVKLTQLFPQIIQVKKRYEEFYELIDYFENDAQQILQDLNIRPNSVKDARSLLDEFLRTENTIFESILTRFEKLADKNNVPGDDAVDRTLCSEILRKAKMIDLSVLEGKLRNLVENFKLQKDLIKNSIQICEICYQLCDEAYEWALDCLKFASSLKRSLSNLPKMENSLNLLDNETSRKTLATLGKKLMQHLANNPKNKNLKMEKMKEIADELQDERLILQCRVRNNEANVFKINR</sequence>
<keyword evidence="1" id="KW-0175">Coiled coil</keyword>
<dbReference type="WBParaSite" id="nRc.2.0.1.t06336-RA">
    <property type="protein sequence ID" value="nRc.2.0.1.t06336-RA"/>
    <property type="gene ID" value="nRc.2.0.1.g06336"/>
</dbReference>
<dbReference type="Proteomes" id="UP000887565">
    <property type="component" value="Unplaced"/>
</dbReference>
<feature type="coiled-coil region" evidence="1">
    <location>
        <begin position="273"/>
        <end position="300"/>
    </location>
</feature>
<keyword evidence="2" id="KW-1185">Reference proteome</keyword>
<evidence type="ECO:0000256" key="1">
    <source>
        <dbReference type="SAM" id="Coils"/>
    </source>
</evidence>
<organism evidence="2 3">
    <name type="scientific">Romanomermis culicivorax</name>
    <name type="common">Nematode worm</name>
    <dbReference type="NCBI Taxonomy" id="13658"/>
    <lineage>
        <taxon>Eukaryota</taxon>
        <taxon>Metazoa</taxon>
        <taxon>Ecdysozoa</taxon>
        <taxon>Nematoda</taxon>
        <taxon>Enoplea</taxon>
        <taxon>Dorylaimia</taxon>
        <taxon>Mermithida</taxon>
        <taxon>Mermithoidea</taxon>
        <taxon>Mermithidae</taxon>
        <taxon>Romanomermis</taxon>
    </lineage>
</organism>
<proteinExistence type="predicted"/>
<protein>
    <submittedName>
        <fullName evidence="3">Uncharacterized protein</fullName>
    </submittedName>
</protein>
<reference evidence="3" key="1">
    <citation type="submission" date="2022-11" db="UniProtKB">
        <authorList>
            <consortium name="WormBaseParasite"/>
        </authorList>
    </citation>
    <scope>IDENTIFICATION</scope>
</reference>
<accession>A0A915HYJ0</accession>